<keyword evidence="6" id="KW-1185">Reference proteome</keyword>
<evidence type="ECO:0000256" key="3">
    <source>
        <dbReference type="PROSITE-ProRule" id="PRU01005"/>
    </source>
</evidence>
<reference evidence="5" key="1">
    <citation type="submission" date="2023-07" db="EMBL/GenBank/DDBJ databases">
        <authorList>
            <consortium name="CYATHOMIX"/>
        </authorList>
    </citation>
    <scope>NUCLEOTIDE SEQUENCE</scope>
    <source>
        <strain evidence="5">N/A</strain>
    </source>
</reference>
<sequence>MISFVLITIFQFVTGEFEVCLNGGVGPCINGACTGANERCINTAEGEVCCEESQISPTQAPTTLASTTVSGSTTASTSAPATVSLSTAAPVTLPPITAAPVPCVDQPNPRTGEYECAHLAHLCSDSNYNLVMTIQCPKTCGRCDGSGNIIFSPAVTTCADRLSPTGRYECPSLAYYCNNPIYKPLMRQQCPRTCGVCR</sequence>
<dbReference type="SMART" id="SM00254">
    <property type="entry name" value="ShKT"/>
    <property type="match status" value="2"/>
</dbReference>
<evidence type="ECO:0000313" key="6">
    <source>
        <dbReference type="Proteomes" id="UP001176961"/>
    </source>
</evidence>
<dbReference type="AlphaFoldDB" id="A0AA36GFN4"/>
<dbReference type="PROSITE" id="PS51670">
    <property type="entry name" value="SHKT"/>
    <property type="match status" value="2"/>
</dbReference>
<organism evidence="5 6">
    <name type="scientific">Cylicocyclus nassatus</name>
    <name type="common">Nematode worm</name>
    <dbReference type="NCBI Taxonomy" id="53992"/>
    <lineage>
        <taxon>Eukaryota</taxon>
        <taxon>Metazoa</taxon>
        <taxon>Ecdysozoa</taxon>
        <taxon>Nematoda</taxon>
        <taxon>Chromadorea</taxon>
        <taxon>Rhabditida</taxon>
        <taxon>Rhabditina</taxon>
        <taxon>Rhabditomorpha</taxon>
        <taxon>Strongyloidea</taxon>
        <taxon>Strongylidae</taxon>
        <taxon>Cylicocyclus</taxon>
    </lineage>
</organism>
<protein>
    <recommendedName>
        <fullName evidence="4">ShKT domain-containing protein</fullName>
    </recommendedName>
</protein>
<proteinExistence type="predicted"/>
<name>A0AA36GFN4_CYLNA</name>
<dbReference type="PANTHER" id="PTHR46219">
    <property type="entry name" value="PROTEIN CBG11138"/>
    <property type="match status" value="1"/>
</dbReference>
<evidence type="ECO:0000256" key="2">
    <source>
        <dbReference type="ARBA" id="ARBA00023157"/>
    </source>
</evidence>
<feature type="domain" description="ShKT" evidence="4">
    <location>
        <begin position="103"/>
        <end position="143"/>
    </location>
</feature>
<dbReference type="InterPro" id="IPR003582">
    <property type="entry name" value="ShKT_dom"/>
</dbReference>
<feature type="domain" description="ShKT" evidence="4">
    <location>
        <begin position="158"/>
        <end position="197"/>
    </location>
</feature>
<evidence type="ECO:0000313" key="5">
    <source>
        <dbReference type="EMBL" id="CAJ0589268.1"/>
    </source>
</evidence>
<accession>A0AA36GFN4</accession>
<comment type="caution">
    <text evidence="3">Lacks conserved residue(s) required for the propagation of feature annotation.</text>
</comment>
<comment type="caution">
    <text evidence="5">The sequence shown here is derived from an EMBL/GenBank/DDBJ whole genome shotgun (WGS) entry which is preliminary data.</text>
</comment>
<dbReference type="Proteomes" id="UP001176961">
    <property type="component" value="Unassembled WGS sequence"/>
</dbReference>
<dbReference type="EMBL" id="CATQJL010000001">
    <property type="protein sequence ID" value="CAJ0589268.1"/>
    <property type="molecule type" value="Genomic_DNA"/>
</dbReference>
<keyword evidence="1" id="KW-0732">Signal</keyword>
<dbReference type="FunFam" id="1.10.10.1940:FF:000002">
    <property type="entry name" value="PHAryngeal gland Toxin-related"/>
    <property type="match status" value="1"/>
</dbReference>
<keyword evidence="2" id="KW-1015">Disulfide bond</keyword>
<dbReference type="Pfam" id="PF01549">
    <property type="entry name" value="ShK"/>
    <property type="match status" value="2"/>
</dbReference>
<gene>
    <name evidence="5" type="ORF">CYNAS_LOCUS1251</name>
</gene>
<evidence type="ECO:0000259" key="4">
    <source>
        <dbReference type="PROSITE" id="PS51670"/>
    </source>
</evidence>
<dbReference type="Gene3D" id="1.10.10.1940">
    <property type="match status" value="2"/>
</dbReference>
<dbReference type="PANTHER" id="PTHR46219:SF5">
    <property type="entry name" value="SHKT DOMAIN-CONTAINING PROTEIN"/>
    <property type="match status" value="1"/>
</dbReference>
<evidence type="ECO:0000256" key="1">
    <source>
        <dbReference type="ARBA" id="ARBA00022729"/>
    </source>
</evidence>